<dbReference type="EMBL" id="JACEHE010000016">
    <property type="protein sequence ID" value="MBA2948989.1"/>
    <property type="molecule type" value="Genomic_DNA"/>
</dbReference>
<accession>A0A7W0DPP9</accession>
<comment type="caution">
    <text evidence="1">The sequence shown here is derived from an EMBL/GenBank/DDBJ whole genome shotgun (WGS) entry which is preliminary data.</text>
</comment>
<sequence length="169" mass="19172">MGARFSDLGSVVLEVARRTGSETVDLSSGHARWEVYRRAMEAPAEWGPLLEIVGLEPDPSIAMSVVLQMLERVPEAERISWAERISMEDKRSLAVLRVRELRILDVLSGNVGAEYDPASDEISEWSDWLQRRASEESTSSRVLEQLSQLGRTRRVRHLSAERLRALRQC</sequence>
<name>A0A7W0DPP9_9ACTN</name>
<organism evidence="1 2">
    <name type="scientific">Streptomyces himalayensis subsp. himalayensis</name>
    <dbReference type="NCBI Taxonomy" id="2756131"/>
    <lineage>
        <taxon>Bacteria</taxon>
        <taxon>Bacillati</taxon>
        <taxon>Actinomycetota</taxon>
        <taxon>Actinomycetes</taxon>
        <taxon>Kitasatosporales</taxon>
        <taxon>Streptomycetaceae</taxon>
        <taxon>Streptomyces</taxon>
        <taxon>Streptomyces himalayensis</taxon>
    </lineage>
</organism>
<gene>
    <name evidence="1" type="ORF">H1D24_25020</name>
</gene>
<dbReference type="RefSeq" id="WP_181659921.1">
    <property type="nucleotide sequence ID" value="NZ_JACEHE010000016.1"/>
</dbReference>
<evidence type="ECO:0000313" key="1">
    <source>
        <dbReference type="EMBL" id="MBA2948989.1"/>
    </source>
</evidence>
<proteinExistence type="predicted"/>
<evidence type="ECO:0000313" key="2">
    <source>
        <dbReference type="Proteomes" id="UP000545761"/>
    </source>
</evidence>
<dbReference type="Proteomes" id="UP000545761">
    <property type="component" value="Unassembled WGS sequence"/>
</dbReference>
<protein>
    <submittedName>
        <fullName evidence="1">Uncharacterized protein</fullName>
    </submittedName>
</protein>
<dbReference type="AlphaFoldDB" id="A0A7W0DPP9"/>
<reference evidence="1 2" key="1">
    <citation type="submission" date="2020-07" db="EMBL/GenBank/DDBJ databases">
        <title>Streptomyces isolated from Indian soil.</title>
        <authorList>
            <person name="Mandal S."/>
            <person name="Maiti P.K."/>
        </authorList>
    </citation>
    <scope>NUCLEOTIDE SEQUENCE [LARGE SCALE GENOMIC DNA]</scope>
    <source>
        <strain evidence="1 2">PSKA28</strain>
    </source>
</reference>